<dbReference type="RefSeq" id="WP_055740419.1">
    <property type="nucleotide sequence ID" value="NZ_JAAIWL010000003.1"/>
</dbReference>
<accession>A0A0Q3X070</accession>
<comment type="function">
    <text evidence="5 6">Structural component of flagellum, the bacterial motility apparatus. Part of the rod structure of flagellar basal body.</text>
</comment>
<evidence type="ECO:0000313" key="9">
    <source>
        <dbReference type="Proteomes" id="UP000051888"/>
    </source>
</evidence>
<evidence type="ECO:0000313" key="8">
    <source>
        <dbReference type="EMBL" id="KQL54637.1"/>
    </source>
</evidence>
<evidence type="ECO:0000256" key="3">
    <source>
        <dbReference type="ARBA" id="ARBA00014376"/>
    </source>
</evidence>
<dbReference type="PIRSF" id="PIRSF002889">
    <property type="entry name" value="Rod_FlgB"/>
    <property type="match status" value="1"/>
</dbReference>
<dbReference type="Proteomes" id="UP000051888">
    <property type="component" value="Unassembled WGS sequence"/>
</dbReference>
<evidence type="ECO:0000259" key="7">
    <source>
        <dbReference type="Pfam" id="PF00460"/>
    </source>
</evidence>
<name>A0A0Q3X070_9BACI</name>
<dbReference type="STRING" id="157838.AN964_14780"/>
<dbReference type="EMBL" id="LJJC01000004">
    <property type="protein sequence ID" value="KQL54637.1"/>
    <property type="molecule type" value="Genomic_DNA"/>
</dbReference>
<evidence type="ECO:0000256" key="4">
    <source>
        <dbReference type="ARBA" id="ARBA00023143"/>
    </source>
</evidence>
<feature type="domain" description="Flagellar basal body rod protein N-terminal" evidence="7">
    <location>
        <begin position="12"/>
        <end position="38"/>
    </location>
</feature>
<dbReference type="AlphaFoldDB" id="A0A0Q3X070"/>
<comment type="subunit">
    <text evidence="6">The basal body constitutes a major portion of the flagellar organelle and consists of a number of rings mounted on a central rod.</text>
</comment>
<keyword evidence="8" id="KW-0966">Cell projection</keyword>
<keyword evidence="4 6" id="KW-0975">Bacterial flagellum</keyword>
<dbReference type="GO" id="GO:0030694">
    <property type="term" value="C:bacterial-type flagellum basal body, rod"/>
    <property type="evidence" value="ECO:0007669"/>
    <property type="project" value="InterPro"/>
</dbReference>
<dbReference type="InterPro" id="IPR006300">
    <property type="entry name" value="FlgB"/>
</dbReference>
<evidence type="ECO:0000256" key="6">
    <source>
        <dbReference type="PIRNR" id="PIRNR002889"/>
    </source>
</evidence>
<reference evidence="8 9" key="1">
    <citation type="submission" date="2015-09" db="EMBL/GenBank/DDBJ databases">
        <title>Genome sequencing project for genomic taxonomy and phylogenomics of Bacillus-like bacteria.</title>
        <authorList>
            <person name="Liu B."/>
            <person name="Wang J."/>
            <person name="Zhu Y."/>
            <person name="Liu G."/>
            <person name="Chen Q."/>
            <person name="Chen Z."/>
            <person name="Lan J."/>
            <person name="Che J."/>
            <person name="Ge C."/>
            <person name="Shi H."/>
            <person name="Pan Z."/>
            <person name="Liu X."/>
        </authorList>
    </citation>
    <scope>NUCLEOTIDE SEQUENCE [LARGE SCALE GENOMIC DNA]</scope>
    <source>
        <strain evidence="8 9">LMG 18435</strain>
    </source>
</reference>
<evidence type="ECO:0000256" key="5">
    <source>
        <dbReference type="ARBA" id="ARBA00024934"/>
    </source>
</evidence>
<dbReference type="PANTHER" id="PTHR30435:SF12">
    <property type="entry name" value="FLAGELLAR BASAL BODY ROD PROTEIN FLGB"/>
    <property type="match status" value="1"/>
</dbReference>
<protein>
    <recommendedName>
        <fullName evidence="3 6">Flagellar basal body rod protein FlgB</fullName>
    </recommendedName>
</protein>
<dbReference type="InterPro" id="IPR001444">
    <property type="entry name" value="Flag_bb_rod_N"/>
</dbReference>
<gene>
    <name evidence="8" type="ORF">AN964_14780</name>
</gene>
<organism evidence="8 9">
    <name type="scientific">Heyndrickxia shackletonii</name>
    <dbReference type="NCBI Taxonomy" id="157838"/>
    <lineage>
        <taxon>Bacteria</taxon>
        <taxon>Bacillati</taxon>
        <taxon>Bacillota</taxon>
        <taxon>Bacilli</taxon>
        <taxon>Bacillales</taxon>
        <taxon>Bacillaceae</taxon>
        <taxon>Heyndrickxia</taxon>
    </lineage>
</organism>
<keyword evidence="9" id="KW-1185">Reference proteome</keyword>
<keyword evidence="8" id="KW-0282">Flagellum</keyword>
<dbReference type="PANTHER" id="PTHR30435">
    <property type="entry name" value="FLAGELLAR PROTEIN"/>
    <property type="match status" value="1"/>
</dbReference>
<comment type="similarity">
    <text evidence="2 6">Belongs to the flagella basal body rod proteins family.</text>
</comment>
<comment type="caution">
    <text evidence="8">The sequence shown here is derived from an EMBL/GenBank/DDBJ whole genome shotgun (WGS) entry which is preliminary data.</text>
</comment>
<dbReference type="PATRIC" id="fig|157838.3.peg.3282"/>
<evidence type="ECO:0000256" key="1">
    <source>
        <dbReference type="ARBA" id="ARBA00004117"/>
    </source>
</evidence>
<comment type="subcellular location">
    <subcellularLocation>
        <location evidence="1 6">Bacterial flagellum basal body</location>
    </subcellularLocation>
</comment>
<dbReference type="InterPro" id="IPR019776">
    <property type="entry name" value="Flagellar_basal_body_rod_CS"/>
</dbReference>
<evidence type="ECO:0000256" key="2">
    <source>
        <dbReference type="ARBA" id="ARBA00009677"/>
    </source>
</evidence>
<dbReference type="GO" id="GO:0071978">
    <property type="term" value="P:bacterial-type flagellum-dependent swarming motility"/>
    <property type="evidence" value="ECO:0007669"/>
    <property type="project" value="TreeGrafter"/>
</dbReference>
<dbReference type="OrthoDB" id="9792068at2"/>
<sequence length="130" mass="14456">MKLFNNTFSTVENALNYSSLKQRVIADNIANVDTPNYKAQDVSFGAMLNSSMNQAFSAKMTDQRHIPFQSVSDNPAIITQQNVEYNDNGNSVDIDKEMSNLATNQIYYSALTDRINGMFSTLQTVIKGGK</sequence>
<proteinExistence type="inferred from homology"/>
<keyword evidence="8" id="KW-0969">Cilium</keyword>
<dbReference type="PROSITE" id="PS00588">
    <property type="entry name" value="FLAGELLA_BB_ROD"/>
    <property type="match status" value="1"/>
</dbReference>
<dbReference type="NCBIfam" id="TIGR01396">
    <property type="entry name" value="FlgB"/>
    <property type="match status" value="1"/>
</dbReference>
<dbReference type="Pfam" id="PF00460">
    <property type="entry name" value="Flg_bb_rod"/>
    <property type="match status" value="1"/>
</dbReference>